<evidence type="ECO:0000259" key="8">
    <source>
        <dbReference type="Pfam" id="PF02687"/>
    </source>
</evidence>
<gene>
    <name evidence="10" type="ORF">EDE15_4780</name>
</gene>
<feature type="domain" description="ABC3 transporter permease C-terminal" evidence="8">
    <location>
        <begin position="801"/>
        <end position="913"/>
    </location>
</feature>
<dbReference type="InterPro" id="IPR050250">
    <property type="entry name" value="Macrolide_Exporter_MacB"/>
</dbReference>
<dbReference type="InterPro" id="IPR003838">
    <property type="entry name" value="ABC3_permease_C"/>
</dbReference>
<evidence type="ECO:0000313" key="10">
    <source>
        <dbReference type="EMBL" id="RSL19142.1"/>
    </source>
</evidence>
<dbReference type="NCBIfam" id="NF038403">
    <property type="entry name" value="perm_prefix_1"/>
    <property type="match status" value="1"/>
</dbReference>
<feature type="domain" description="ABC3 transporter permease C-terminal" evidence="8">
    <location>
        <begin position="391"/>
        <end position="510"/>
    </location>
</feature>
<evidence type="ECO:0000256" key="1">
    <source>
        <dbReference type="ARBA" id="ARBA00004651"/>
    </source>
</evidence>
<evidence type="ECO:0000256" key="6">
    <source>
        <dbReference type="ARBA" id="ARBA00038076"/>
    </source>
</evidence>
<proteinExistence type="inferred from homology"/>
<comment type="subcellular location">
    <subcellularLocation>
        <location evidence="1">Cell membrane</location>
        <topology evidence="1">Multi-pass membrane protein</topology>
    </subcellularLocation>
</comment>
<dbReference type="PANTHER" id="PTHR30572:SF4">
    <property type="entry name" value="ABC TRANSPORTER PERMEASE YTRF"/>
    <property type="match status" value="1"/>
</dbReference>
<dbReference type="EMBL" id="RSDW01000001">
    <property type="protein sequence ID" value="RSL19142.1"/>
    <property type="molecule type" value="Genomic_DNA"/>
</dbReference>
<dbReference type="InterPro" id="IPR017800">
    <property type="entry name" value="ADOP"/>
</dbReference>
<keyword evidence="4 7" id="KW-1133">Transmembrane helix</keyword>
<feature type="domain" description="MacB-like periplasmic core" evidence="9">
    <location>
        <begin position="95"/>
        <end position="342"/>
    </location>
</feature>
<feature type="transmembrane region" description="Helical" evidence="7">
    <location>
        <begin position="793"/>
        <end position="820"/>
    </location>
</feature>
<feature type="transmembrane region" description="Helical" evidence="7">
    <location>
        <begin position="386"/>
        <end position="409"/>
    </location>
</feature>
<feature type="transmembrane region" description="Helical" evidence="7">
    <location>
        <begin position="841"/>
        <end position="865"/>
    </location>
</feature>
<evidence type="ECO:0000313" key="11">
    <source>
        <dbReference type="Proteomes" id="UP000269669"/>
    </source>
</evidence>
<comment type="caution">
    <text evidence="10">The sequence shown here is derived from an EMBL/GenBank/DDBJ whole genome shotgun (WGS) entry which is preliminary data.</text>
</comment>
<dbReference type="RefSeq" id="WP_125487410.1">
    <property type="nucleotide sequence ID" value="NZ_RSDW01000001.1"/>
</dbReference>
<accession>A0A428MQG1</accession>
<evidence type="ECO:0000256" key="2">
    <source>
        <dbReference type="ARBA" id="ARBA00022475"/>
    </source>
</evidence>
<keyword evidence="3 7" id="KW-0812">Transmembrane</keyword>
<evidence type="ECO:0000256" key="4">
    <source>
        <dbReference type="ARBA" id="ARBA00022989"/>
    </source>
</evidence>
<dbReference type="InterPro" id="IPR047928">
    <property type="entry name" value="Perm_prefix_1"/>
</dbReference>
<reference evidence="10 11" key="1">
    <citation type="submission" date="2018-12" db="EMBL/GenBank/DDBJ databases">
        <title>Sequencing of bacterial isolates from soil warming experiment in Harvard Forest, Massachusetts, USA.</title>
        <authorList>
            <person name="Deangelis K."/>
        </authorList>
    </citation>
    <scope>NUCLEOTIDE SEQUENCE [LARGE SCALE GENOMIC DNA]</scope>
    <source>
        <strain evidence="10 11">EB153</strain>
    </source>
</reference>
<dbReference type="Pfam" id="PF12704">
    <property type="entry name" value="MacB_PCD"/>
    <property type="match status" value="2"/>
</dbReference>
<evidence type="ECO:0000256" key="5">
    <source>
        <dbReference type="ARBA" id="ARBA00023136"/>
    </source>
</evidence>
<dbReference type="Pfam" id="PF02687">
    <property type="entry name" value="FtsX"/>
    <property type="match status" value="2"/>
</dbReference>
<dbReference type="InterPro" id="IPR025857">
    <property type="entry name" value="MacB_PCD"/>
</dbReference>
<sequence length="920" mass="100497">MKSQLRSYINSLLHRGSVESAIDAEFRNHIELRAEDLQREGLTPAEALRRARSEFGHIETHKENIRSSLGLRLLDELSADLRYAVRMLRRSPGFTLIAIASLALGIGANTIIFTLAKGILLDHLAVPQPNQLRLFAIVRDNHSPLHRFWGDYYKTPDGRSITHSVSYPVYQLMRRQNLAKPVLEDLFAFKYLGDFNRFTASVDGHAGTVTGELVSGNFYRQLGVQPALGRAIQPSDDDAPGSGPVAVISDGLWARLFGRSPSVIGKTIQLNLIPITIVGVNPPGFTGAASVQLSPDVFLPFSMQPTLMPAQNASLLQDPNQWWMSIMGRARPGISNEAVRAAFSVWLEQDIRATVVVPKDASMPDFVVESGSQGLAAATHDYAAPIYVLSVLTGFVLLLACANLANLLLARSAARQREMSVRLALGASRSRILRQVLTESLLLSSLGGIAGFALGYLGRNTIPHLLSSVWRPAPLNARFDLRIFAFTAAISILTGILFGLAPAWQATRTDVNTALKDAASAATRRRKGLAGKSIVVFQVALSMLLVVGAGLFARTLINLNTTSLGFDPHNLLLFNIQAPPTRYPAPQNITLHQRIEDRLAEVPGVEDVALVENPLLAHNISNTTFEPTDQPKPTGDNRYCDVNTVGRNFFETYRIPILYGRSFGPTDTASSPLVAVINQSLAHSVYPNVDPVGKTFITERNQGDPETIYQIIGVAADAKYDRLQGNPPSTFYTLYRQAKGEQFITYTIKTQLSPAAILPALRKAVESIDKDLPLRDIRTQTEQIEDSISQQRLFATLTAGFGVLALILACIGIYGIMAYNVARRTSEIGVRMALGARTRQVLWMVLRESSSLAVFGVAIGLAASFGLTRFIRTMLYGLRPTDPVTFIPAALLLLAVVIAAGYGPARRASRIDPMQALRHE</sequence>
<dbReference type="OrthoDB" id="101094at2"/>
<feature type="transmembrane region" description="Helical" evidence="7">
    <location>
        <begin position="885"/>
        <end position="905"/>
    </location>
</feature>
<name>A0A428MQG1_9BACT</name>
<feature type="transmembrane region" description="Helical" evidence="7">
    <location>
        <begin position="94"/>
        <end position="116"/>
    </location>
</feature>
<dbReference type="Proteomes" id="UP000269669">
    <property type="component" value="Unassembled WGS sequence"/>
</dbReference>
<keyword evidence="2" id="KW-1003">Cell membrane</keyword>
<feature type="transmembrane region" description="Helical" evidence="7">
    <location>
        <begin position="441"/>
        <end position="459"/>
    </location>
</feature>
<keyword evidence="5 7" id="KW-0472">Membrane</keyword>
<comment type="similarity">
    <text evidence="6">Belongs to the ABC-4 integral membrane protein family.</text>
</comment>
<keyword evidence="11" id="KW-1185">Reference proteome</keyword>
<dbReference type="GO" id="GO:0005886">
    <property type="term" value="C:plasma membrane"/>
    <property type="evidence" value="ECO:0007669"/>
    <property type="project" value="UniProtKB-SubCell"/>
</dbReference>
<dbReference type="NCBIfam" id="TIGR03434">
    <property type="entry name" value="ADOP"/>
    <property type="match status" value="1"/>
</dbReference>
<feature type="transmembrane region" description="Helical" evidence="7">
    <location>
        <begin position="479"/>
        <end position="500"/>
    </location>
</feature>
<evidence type="ECO:0000259" key="9">
    <source>
        <dbReference type="Pfam" id="PF12704"/>
    </source>
</evidence>
<evidence type="ECO:0000256" key="3">
    <source>
        <dbReference type="ARBA" id="ARBA00022692"/>
    </source>
</evidence>
<evidence type="ECO:0000256" key="7">
    <source>
        <dbReference type="SAM" id="Phobius"/>
    </source>
</evidence>
<dbReference type="PANTHER" id="PTHR30572">
    <property type="entry name" value="MEMBRANE COMPONENT OF TRANSPORTER-RELATED"/>
    <property type="match status" value="1"/>
</dbReference>
<dbReference type="AlphaFoldDB" id="A0A428MQG1"/>
<feature type="domain" description="MacB-like periplasmic core" evidence="9">
    <location>
        <begin position="539"/>
        <end position="767"/>
    </location>
</feature>
<organism evidence="10 11">
    <name type="scientific">Edaphobacter aggregans</name>
    <dbReference type="NCBI Taxonomy" id="570835"/>
    <lineage>
        <taxon>Bacteria</taxon>
        <taxon>Pseudomonadati</taxon>
        <taxon>Acidobacteriota</taxon>
        <taxon>Terriglobia</taxon>
        <taxon>Terriglobales</taxon>
        <taxon>Acidobacteriaceae</taxon>
        <taxon>Edaphobacter</taxon>
    </lineage>
</organism>
<dbReference type="GO" id="GO:0022857">
    <property type="term" value="F:transmembrane transporter activity"/>
    <property type="evidence" value="ECO:0007669"/>
    <property type="project" value="TreeGrafter"/>
</dbReference>
<feature type="transmembrane region" description="Helical" evidence="7">
    <location>
        <begin position="534"/>
        <end position="553"/>
    </location>
</feature>
<protein>
    <submittedName>
        <fullName evidence="10">Putative permease</fullName>
    </submittedName>
</protein>